<dbReference type="InterPro" id="IPR027267">
    <property type="entry name" value="AH/BAR_dom_sf"/>
</dbReference>
<proteinExistence type="predicted"/>
<dbReference type="SUPFAM" id="SSF103657">
    <property type="entry name" value="BAR/IMD domain-like"/>
    <property type="match status" value="1"/>
</dbReference>
<dbReference type="Proteomes" id="UP001470230">
    <property type="component" value="Unassembled WGS sequence"/>
</dbReference>
<evidence type="ECO:0000313" key="1">
    <source>
        <dbReference type="EMBL" id="KAK8876000.1"/>
    </source>
</evidence>
<dbReference type="EMBL" id="JAPFFF010000012">
    <property type="protein sequence ID" value="KAK8876000.1"/>
    <property type="molecule type" value="Genomic_DNA"/>
</dbReference>
<comment type="caution">
    <text evidence="1">The sequence shown here is derived from an EMBL/GenBank/DDBJ whole genome shotgun (WGS) entry which is preliminary data.</text>
</comment>
<name>A0ABR2JE05_9EUKA</name>
<protein>
    <recommendedName>
        <fullName evidence="3">BAR domain-containing protein</fullName>
    </recommendedName>
</protein>
<reference evidence="1 2" key="1">
    <citation type="submission" date="2024-04" db="EMBL/GenBank/DDBJ databases">
        <title>Tritrichomonas musculus Genome.</title>
        <authorList>
            <person name="Alves-Ferreira E."/>
            <person name="Grigg M."/>
            <person name="Lorenzi H."/>
            <person name="Galac M."/>
        </authorList>
    </citation>
    <scope>NUCLEOTIDE SEQUENCE [LARGE SCALE GENOMIC DNA]</scope>
    <source>
        <strain evidence="1 2">EAF2021</strain>
    </source>
</reference>
<evidence type="ECO:0008006" key="3">
    <source>
        <dbReference type="Google" id="ProtNLM"/>
    </source>
</evidence>
<dbReference type="Gene3D" id="1.20.1270.60">
    <property type="entry name" value="Arfaptin homology (AH) domain/BAR domain"/>
    <property type="match status" value="1"/>
</dbReference>
<organism evidence="1 2">
    <name type="scientific">Tritrichomonas musculus</name>
    <dbReference type="NCBI Taxonomy" id="1915356"/>
    <lineage>
        <taxon>Eukaryota</taxon>
        <taxon>Metamonada</taxon>
        <taxon>Parabasalia</taxon>
        <taxon>Tritrichomonadida</taxon>
        <taxon>Tritrichomonadidae</taxon>
        <taxon>Tritrichomonas</taxon>
    </lineage>
</organism>
<keyword evidence="2" id="KW-1185">Reference proteome</keyword>
<gene>
    <name evidence="1" type="ORF">M9Y10_006183</name>
</gene>
<sequence>MKDIWEKAKKQYHLGVDAVMKKTGIKNEPEDPNFLNHWEKLQNIEISTMKIYKSISDLTNASQNLCDISVATSSAISSSFDTTDAPNFENSQKTVSYLTDCKNYCKGNVWDEVNEKCLGPLREYMNRIMELKKLAEKRKKNKVLCESASDPQELAKRQEKYTRYNSSYLEGVEEISTQQTDLFVQVFNEYQAIMKNFIEYSKKGLDVLSDQTESDN</sequence>
<evidence type="ECO:0000313" key="2">
    <source>
        <dbReference type="Proteomes" id="UP001470230"/>
    </source>
</evidence>
<accession>A0ABR2JE05</accession>